<evidence type="ECO:0000256" key="1">
    <source>
        <dbReference type="ARBA" id="ARBA00022801"/>
    </source>
</evidence>
<keyword evidence="1 4" id="KW-0378">Hydrolase</keyword>
<protein>
    <submittedName>
        <fullName evidence="4">Nucleoside hydrolase</fullName>
    </submittedName>
</protein>
<dbReference type="InterPro" id="IPR001910">
    <property type="entry name" value="Inosine/uridine_hydrolase_dom"/>
</dbReference>
<evidence type="ECO:0000256" key="2">
    <source>
        <dbReference type="ARBA" id="ARBA00023295"/>
    </source>
</evidence>
<feature type="domain" description="Inosine/uridine-preferring nucleoside hydrolase" evidence="3">
    <location>
        <begin position="3"/>
        <end position="316"/>
    </location>
</feature>
<dbReference type="Pfam" id="PF01156">
    <property type="entry name" value="IU_nuc_hydro"/>
    <property type="match status" value="1"/>
</dbReference>
<dbReference type="PANTHER" id="PTHR12304">
    <property type="entry name" value="INOSINE-URIDINE PREFERRING NUCLEOSIDE HYDROLASE"/>
    <property type="match status" value="1"/>
</dbReference>
<organism evidence="4 5">
    <name type="scientific">Serratia proteamaculans</name>
    <dbReference type="NCBI Taxonomy" id="28151"/>
    <lineage>
        <taxon>Bacteria</taxon>
        <taxon>Pseudomonadati</taxon>
        <taxon>Pseudomonadota</taxon>
        <taxon>Gammaproteobacteria</taxon>
        <taxon>Enterobacterales</taxon>
        <taxon>Yersiniaceae</taxon>
        <taxon>Serratia</taxon>
    </lineage>
</organism>
<dbReference type="RefSeq" id="WP_129938829.1">
    <property type="nucleotide sequence ID" value="NZ_CAMIQX010000010.1"/>
</dbReference>
<dbReference type="GO" id="GO:0016787">
    <property type="term" value="F:hydrolase activity"/>
    <property type="evidence" value="ECO:0007669"/>
    <property type="project" value="UniProtKB-KW"/>
</dbReference>
<comment type="caution">
    <text evidence="4">The sequence shown here is derived from an EMBL/GenBank/DDBJ whole genome shotgun (WGS) entry which is preliminary data.</text>
</comment>
<dbReference type="PANTHER" id="PTHR12304:SF4">
    <property type="entry name" value="URIDINE NUCLEOSIDASE"/>
    <property type="match status" value="1"/>
</dbReference>
<dbReference type="InterPro" id="IPR023186">
    <property type="entry name" value="IUNH"/>
</dbReference>
<reference evidence="4 5" key="1">
    <citation type="submission" date="2020-12" db="EMBL/GenBank/DDBJ databases">
        <title>Enhanced detection system for hospital associated transmission using whole genome sequencing surveillance.</title>
        <authorList>
            <person name="Harrison L.H."/>
            <person name="Van Tyne D."/>
            <person name="Marsh J.W."/>
            <person name="Griffith M.P."/>
            <person name="Snyder D.J."/>
            <person name="Cooper V.S."/>
            <person name="Mustapha M."/>
        </authorList>
    </citation>
    <scope>NUCLEOTIDE SEQUENCE [LARGE SCALE GENOMIC DNA]</scope>
    <source>
        <strain evidence="4 5">SER00238</strain>
    </source>
</reference>
<evidence type="ECO:0000259" key="3">
    <source>
        <dbReference type="Pfam" id="PF01156"/>
    </source>
</evidence>
<dbReference type="InterPro" id="IPR036452">
    <property type="entry name" value="Ribo_hydro-like"/>
</dbReference>
<evidence type="ECO:0000313" key="4">
    <source>
        <dbReference type="EMBL" id="MBI6181471.1"/>
    </source>
</evidence>
<keyword evidence="2" id="KW-0326">Glycosidase</keyword>
<name>A0ABS0TSY3_SERPR</name>
<dbReference type="Proteomes" id="UP000639004">
    <property type="component" value="Unassembled WGS sequence"/>
</dbReference>
<keyword evidence="5" id="KW-1185">Reference proteome</keyword>
<dbReference type="SUPFAM" id="SSF53590">
    <property type="entry name" value="Nucleoside hydrolase"/>
    <property type="match status" value="1"/>
</dbReference>
<dbReference type="EMBL" id="JAEHSL010000010">
    <property type="protein sequence ID" value="MBI6181471.1"/>
    <property type="molecule type" value="Genomic_DNA"/>
</dbReference>
<proteinExistence type="predicted"/>
<sequence>MRLIIDCDPGNGIPGANVDDGLALALALAAKPQLSLELISIVAGNTPRDVGFAVANHLLQQTGYQVPVVAGAARALNEAPEPWRTHLDRAITDPQLATLWRNTPYPQAATTPAPNAAVAIGELICNHPGEITLAAIGPLTNVAHALQLYPQMAQAVKEIVIMGGVFNVEGYIKDTNFGLDPEAARQVLTSGANITLAPLDVTTQTMLTQADLLQMTQPDTPLCRYLRATTQPWIDYSRHTRHLPGCWIHDALVIAWLLEPQLVTTEEYFVDVALEGAMTRGSSRRWRPESLRLTVGMPEPEGQPVRIMQQVDNARLLALIGETLARRE</sequence>
<gene>
    <name evidence="4" type="ORF">JEQ07_13810</name>
</gene>
<dbReference type="Gene3D" id="3.90.245.10">
    <property type="entry name" value="Ribonucleoside hydrolase-like"/>
    <property type="match status" value="1"/>
</dbReference>
<accession>A0ABS0TSY3</accession>
<evidence type="ECO:0000313" key="5">
    <source>
        <dbReference type="Proteomes" id="UP000639004"/>
    </source>
</evidence>